<protein>
    <submittedName>
        <fullName evidence="3">Uncharacterized protein</fullName>
    </submittedName>
</protein>
<dbReference type="PANTHER" id="PTHR35043">
    <property type="entry name" value="TRANSCRIPTION FACTOR DOMAIN-CONTAINING PROTEIN"/>
    <property type="match status" value="1"/>
</dbReference>
<accession>A0A0C9Y1S4</accession>
<feature type="transmembrane region" description="Helical" evidence="1">
    <location>
        <begin position="364"/>
        <end position="384"/>
    </location>
</feature>
<keyword evidence="1" id="KW-1133">Transmembrane helix</keyword>
<name>A0A0C9Y1S4_9AGAR</name>
<gene>
    <name evidence="3" type="ORF">K443DRAFT_97786</name>
</gene>
<dbReference type="PANTHER" id="PTHR35043:SF7">
    <property type="entry name" value="TRANSCRIPTION FACTOR DOMAIN-CONTAINING PROTEIN"/>
    <property type="match status" value="1"/>
</dbReference>
<dbReference type="HOGENOM" id="CLU_022883_6_1_1"/>
<dbReference type="EMBL" id="KN838599">
    <property type="protein sequence ID" value="KIK01983.1"/>
    <property type="molecule type" value="Genomic_DNA"/>
</dbReference>
<sequence>MFILLPILYLSLQVICASPLPLLIDISNAPDGLQLPTCTCINQRSLTDILWSCFATIFACTWLSVHPNMPGPDEKPWKIALQRLEIMFWSIICPEMVICWACRQWFAAWRLQDKYGGLGWTKTHGYFLQMGGFMLMDGDEKKGILTIHMFRELLNEGRIAFPSITEVEIEDRSKADSLAKGIPVLQTTWFIAQCISRSVQGLITTEVELITLALAALNGILYFLWWNKPLNVKCCMPVFLLHEVCEPVMIPSYKPKSKFFYFLAEWPQISSSIFSSVHMWFLNSLGCLTGCTATGIITLAATCALPVKKALVELLKLPFKAIKVLFSRLFDLQNRNSVNEGAIQVPTFYAPRIADHGLIRVNTMIINIATVIVAMLFGGIHCIGWNFPFPSRAELIIWRMSSLIIVIVPCTIVPLIVQVFVGIQTITTTFNAFLSVFGMVIYVLAWLTLCVEALIALRHLPPGTYAVVKWTAFLPHM</sequence>
<keyword evidence="1" id="KW-0472">Membrane</keyword>
<feature type="chain" id="PRO_5002206059" evidence="2">
    <location>
        <begin position="18"/>
        <end position="477"/>
    </location>
</feature>
<dbReference type="AlphaFoldDB" id="A0A0C9Y1S4"/>
<organism evidence="3 4">
    <name type="scientific">Laccaria amethystina LaAM-08-1</name>
    <dbReference type="NCBI Taxonomy" id="1095629"/>
    <lineage>
        <taxon>Eukaryota</taxon>
        <taxon>Fungi</taxon>
        <taxon>Dikarya</taxon>
        <taxon>Basidiomycota</taxon>
        <taxon>Agaricomycotina</taxon>
        <taxon>Agaricomycetes</taxon>
        <taxon>Agaricomycetidae</taxon>
        <taxon>Agaricales</taxon>
        <taxon>Agaricineae</taxon>
        <taxon>Hydnangiaceae</taxon>
        <taxon>Laccaria</taxon>
    </lineage>
</organism>
<feature type="transmembrane region" description="Helical" evidence="1">
    <location>
        <begin position="433"/>
        <end position="457"/>
    </location>
</feature>
<evidence type="ECO:0000256" key="1">
    <source>
        <dbReference type="SAM" id="Phobius"/>
    </source>
</evidence>
<evidence type="ECO:0000256" key="2">
    <source>
        <dbReference type="SAM" id="SignalP"/>
    </source>
</evidence>
<dbReference type="OrthoDB" id="9451547at2759"/>
<keyword evidence="1" id="KW-0812">Transmembrane</keyword>
<proteinExistence type="predicted"/>
<keyword evidence="4" id="KW-1185">Reference proteome</keyword>
<dbReference type="STRING" id="1095629.A0A0C9Y1S4"/>
<feature type="transmembrane region" description="Helical" evidence="1">
    <location>
        <begin position="396"/>
        <end position="421"/>
    </location>
</feature>
<reference evidence="4" key="2">
    <citation type="submission" date="2015-01" db="EMBL/GenBank/DDBJ databases">
        <title>Evolutionary Origins and Diversification of the Mycorrhizal Mutualists.</title>
        <authorList>
            <consortium name="DOE Joint Genome Institute"/>
            <consortium name="Mycorrhizal Genomics Consortium"/>
            <person name="Kohler A."/>
            <person name="Kuo A."/>
            <person name="Nagy L.G."/>
            <person name="Floudas D."/>
            <person name="Copeland A."/>
            <person name="Barry K.W."/>
            <person name="Cichocki N."/>
            <person name="Veneault-Fourrey C."/>
            <person name="LaButti K."/>
            <person name="Lindquist E.A."/>
            <person name="Lipzen A."/>
            <person name="Lundell T."/>
            <person name="Morin E."/>
            <person name="Murat C."/>
            <person name="Riley R."/>
            <person name="Ohm R."/>
            <person name="Sun H."/>
            <person name="Tunlid A."/>
            <person name="Henrissat B."/>
            <person name="Grigoriev I.V."/>
            <person name="Hibbett D.S."/>
            <person name="Martin F."/>
        </authorList>
    </citation>
    <scope>NUCLEOTIDE SEQUENCE [LARGE SCALE GENOMIC DNA]</scope>
    <source>
        <strain evidence="4">LaAM-08-1</strain>
    </source>
</reference>
<keyword evidence="2" id="KW-0732">Signal</keyword>
<feature type="transmembrane region" description="Helical" evidence="1">
    <location>
        <begin position="209"/>
        <end position="226"/>
    </location>
</feature>
<dbReference type="Proteomes" id="UP000054477">
    <property type="component" value="Unassembled WGS sequence"/>
</dbReference>
<evidence type="ECO:0000313" key="3">
    <source>
        <dbReference type="EMBL" id="KIK01983.1"/>
    </source>
</evidence>
<feature type="transmembrane region" description="Helical" evidence="1">
    <location>
        <begin position="280"/>
        <end position="307"/>
    </location>
</feature>
<reference evidence="3 4" key="1">
    <citation type="submission" date="2014-04" db="EMBL/GenBank/DDBJ databases">
        <authorList>
            <consortium name="DOE Joint Genome Institute"/>
            <person name="Kuo A."/>
            <person name="Kohler A."/>
            <person name="Nagy L.G."/>
            <person name="Floudas D."/>
            <person name="Copeland A."/>
            <person name="Barry K.W."/>
            <person name="Cichocki N."/>
            <person name="Veneault-Fourrey C."/>
            <person name="LaButti K."/>
            <person name="Lindquist E.A."/>
            <person name="Lipzen A."/>
            <person name="Lundell T."/>
            <person name="Morin E."/>
            <person name="Murat C."/>
            <person name="Sun H."/>
            <person name="Tunlid A."/>
            <person name="Henrissat B."/>
            <person name="Grigoriev I.V."/>
            <person name="Hibbett D.S."/>
            <person name="Martin F."/>
            <person name="Nordberg H.P."/>
            <person name="Cantor M.N."/>
            <person name="Hua S.X."/>
        </authorList>
    </citation>
    <scope>NUCLEOTIDE SEQUENCE [LARGE SCALE GENOMIC DNA]</scope>
    <source>
        <strain evidence="3 4">LaAM-08-1</strain>
    </source>
</reference>
<feature type="signal peptide" evidence="2">
    <location>
        <begin position="1"/>
        <end position="17"/>
    </location>
</feature>
<evidence type="ECO:0000313" key="4">
    <source>
        <dbReference type="Proteomes" id="UP000054477"/>
    </source>
</evidence>